<evidence type="ECO:0000313" key="2">
    <source>
        <dbReference type="Proteomes" id="UP000487350"/>
    </source>
</evidence>
<name>A0A844B0J9_9BURK</name>
<reference evidence="1 2" key="1">
    <citation type="submission" date="2019-11" db="EMBL/GenBank/DDBJ databases">
        <title>Caenimonas koreensis gen. nov., sp. nov., isolated from activated sludge.</title>
        <authorList>
            <person name="Seung H.R."/>
        </authorList>
    </citation>
    <scope>NUCLEOTIDE SEQUENCE [LARGE SCALE GENOMIC DNA]</scope>
    <source>
        <strain evidence="1 2">EMB320</strain>
    </source>
</reference>
<evidence type="ECO:0000313" key="1">
    <source>
        <dbReference type="EMBL" id="MRD46812.1"/>
    </source>
</evidence>
<dbReference type="Proteomes" id="UP000487350">
    <property type="component" value="Unassembled WGS sequence"/>
</dbReference>
<accession>A0A844B0J9</accession>
<organism evidence="1 2">
    <name type="scientific">Caenimonas koreensis DSM 17982</name>
    <dbReference type="NCBI Taxonomy" id="1121255"/>
    <lineage>
        <taxon>Bacteria</taxon>
        <taxon>Pseudomonadati</taxon>
        <taxon>Pseudomonadota</taxon>
        <taxon>Betaproteobacteria</taxon>
        <taxon>Burkholderiales</taxon>
        <taxon>Comamonadaceae</taxon>
        <taxon>Caenimonas</taxon>
    </lineage>
</organism>
<protein>
    <submittedName>
        <fullName evidence="1">Uncharacterized protein</fullName>
    </submittedName>
</protein>
<comment type="caution">
    <text evidence="1">The sequence shown here is derived from an EMBL/GenBank/DDBJ whole genome shotgun (WGS) entry which is preliminary data.</text>
</comment>
<proteinExistence type="predicted"/>
<keyword evidence="2" id="KW-1185">Reference proteome</keyword>
<dbReference type="RefSeq" id="WP_153584150.1">
    <property type="nucleotide sequence ID" value="NZ_WJBU01000005.1"/>
</dbReference>
<sequence>MAVLKADFIGRVASGAEYLWWRSEEGMRTTIALFRSGRQTGTTCLPIEAVLFDREGGVAARWQFELQPERACIIDSGVAGPWTTAGPINGVLALYVCPDPPQDPRQTDSTLRLYPLVTWRRADGRIASLHSDQALSLGTSQPQRFTEIVVCESADERNALIIVNGETPQAAGALTLTVHNAAHEARNARYAPAMAPHTVHRIVLADLFADLPHFAGSDALLVSGTFASLDLETRPYVETTGQRWGLYHAGDVYKWHPRPYLQHAYVDGEVNPMAVVNNDVVTTWVNLLHSHDGMEDDTPVDVRLYDDTGRCVASLPRWTQARRHRLTRFCVSELLEDPSQPFSGHIAITFSPEPGQDVPYHVQALMEYRSAHVVARVMGWSDEWNSDIKRARRSRLGQADEIRAYFMVWNDAELESLVAIANAGHSNYQDSATAELTLLGPDGPVMKDTISIAPYASAFFAVGERFPAWHEHLKAGAALLIISSCSDLASIAFTRHRASGALAAEHFLALWDWTGTHYTEAAGS</sequence>
<dbReference type="EMBL" id="WJBU01000005">
    <property type="protein sequence ID" value="MRD46812.1"/>
    <property type="molecule type" value="Genomic_DNA"/>
</dbReference>
<dbReference type="AlphaFoldDB" id="A0A844B0J9"/>
<gene>
    <name evidence="1" type="ORF">GHT07_05965</name>
</gene>